<evidence type="ECO:0000313" key="2">
    <source>
        <dbReference type="Proteomes" id="UP000824062"/>
    </source>
</evidence>
<proteinExistence type="predicted"/>
<dbReference type="Proteomes" id="UP000824062">
    <property type="component" value="Unassembled WGS sequence"/>
</dbReference>
<sequence length="132" mass="15019">MTENDVRELLLGRGVDFASHATILATLKPTVGSYNLGMGEYMNVMREHVLHFNSSGIAIVPVDDRRGRLEGDRLLFVPNERIKQMRLRMRLASLELTVETDEGDLVYKVRRSVLAAPWHKENLAFILLRASE</sequence>
<dbReference type="EMBL" id="DXBM01000032">
    <property type="protein sequence ID" value="HIZ46088.1"/>
    <property type="molecule type" value="Genomic_DNA"/>
</dbReference>
<name>A0A9D2JDZ0_9ACTN</name>
<reference evidence="1" key="2">
    <citation type="submission" date="2021-04" db="EMBL/GenBank/DDBJ databases">
        <authorList>
            <person name="Gilroy R."/>
        </authorList>
    </citation>
    <scope>NUCLEOTIDE SEQUENCE</scope>
    <source>
        <strain evidence="1">ChiHjej12B11-14209</strain>
    </source>
</reference>
<reference evidence="1" key="1">
    <citation type="journal article" date="2021" name="PeerJ">
        <title>Extensive microbial diversity within the chicken gut microbiome revealed by metagenomics and culture.</title>
        <authorList>
            <person name="Gilroy R."/>
            <person name="Ravi A."/>
            <person name="Getino M."/>
            <person name="Pursley I."/>
            <person name="Horton D.L."/>
            <person name="Alikhan N.F."/>
            <person name="Baker D."/>
            <person name="Gharbi K."/>
            <person name="Hall N."/>
            <person name="Watson M."/>
            <person name="Adriaenssens E.M."/>
            <person name="Foster-Nyarko E."/>
            <person name="Jarju S."/>
            <person name="Secka A."/>
            <person name="Antonio M."/>
            <person name="Oren A."/>
            <person name="Chaudhuri R.R."/>
            <person name="La Ragione R."/>
            <person name="Hildebrand F."/>
            <person name="Pallen M.J."/>
        </authorList>
    </citation>
    <scope>NUCLEOTIDE SEQUENCE</scope>
    <source>
        <strain evidence="1">ChiHjej12B11-14209</strain>
    </source>
</reference>
<comment type="caution">
    <text evidence="1">The sequence shown here is derived from an EMBL/GenBank/DDBJ whole genome shotgun (WGS) entry which is preliminary data.</text>
</comment>
<protein>
    <submittedName>
        <fullName evidence="1">Uncharacterized protein</fullName>
    </submittedName>
</protein>
<dbReference type="AlphaFoldDB" id="A0A9D2JDZ0"/>
<accession>A0A9D2JDZ0</accession>
<gene>
    <name evidence="1" type="ORF">IAA19_03590</name>
</gene>
<organism evidence="1 2">
    <name type="scientific">Candidatus Olsenella pullistercoris</name>
    <dbReference type="NCBI Taxonomy" id="2838712"/>
    <lineage>
        <taxon>Bacteria</taxon>
        <taxon>Bacillati</taxon>
        <taxon>Actinomycetota</taxon>
        <taxon>Coriobacteriia</taxon>
        <taxon>Coriobacteriales</taxon>
        <taxon>Atopobiaceae</taxon>
        <taxon>Olsenella</taxon>
    </lineage>
</organism>
<evidence type="ECO:0000313" key="1">
    <source>
        <dbReference type="EMBL" id="HIZ46088.1"/>
    </source>
</evidence>